<feature type="region of interest" description="Disordered" evidence="1">
    <location>
        <begin position="1"/>
        <end position="67"/>
    </location>
</feature>
<organism evidence="2 3">
    <name type="scientific">Dipteronia sinensis</name>
    <dbReference type="NCBI Taxonomy" id="43782"/>
    <lineage>
        <taxon>Eukaryota</taxon>
        <taxon>Viridiplantae</taxon>
        <taxon>Streptophyta</taxon>
        <taxon>Embryophyta</taxon>
        <taxon>Tracheophyta</taxon>
        <taxon>Spermatophyta</taxon>
        <taxon>Magnoliopsida</taxon>
        <taxon>eudicotyledons</taxon>
        <taxon>Gunneridae</taxon>
        <taxon>Pentapetalae</taxon>
        <taxon>rosids</taxon>
        <taxon>malvids</taxon>
        <taxon>Sapindales</taxon>
        <taxon>Sapindaceae</taxon>
        <taxon>Hippocastanoideae</taxon>
        <taxon>Acereae</taxon>
        <taxon>Dipteronia</taxon>
    </lineage>
</organism>
<dbReference type="PANTHER" id="PTHR33710:SF79">
    <property type="entry name" value="OS06G0205337 PROTEIN"/>
    <property type="match status" value="1"/>
</dbReference>
<dbReference type="InterPro" id="IPR036691">
    <property type="entry name" value="Endo/exonu/phosph_ase_sf"/>
</dbReference>
<dbReference type="EMBL" id="JANJYJ010000004">
    <property type="protein sequence ID" value="KAK3218282.1"/>
    <property type="molecule type" value="Genomic_DNA"/>
</dbReference>
<dbReference type="Proteomes" id="UP001281410">
    <property type="component" value="Unassembled WGS sequence"/>
</dbReference>
<evidence type="ECO:0000313" key="3">
    <source>
        <dbReference type="Proteomes" id="UP001281410"/>
    </source>
</evidence>
<comment type="caution">
    <text evidence="2">The sequence shown here is derived from an EMBL/GenBank/DDBJ whole genome shotgun (WGS) entry which is preliminary data.</text>
</comment>
<feature type="compositionally biased region" description="Basic residues" evidence="1">
    <location>
        <begin position="1"/>
        <end position="12"/>
    </location>
</feature>
<protein>
    <submittedName>
        <fullName evidence="2">Uncharacterized protein</fullName>
    </submittedName>
</protein>
<reference evidence="2" key="1">
    <citation type="journal article" date="2023" name="Plant J.">
        <title>Genome sequences and population genomics provide insights into the demographic history, inbreeding, and mutation load of two 'living fossil' tree species of Dipteronia.</title>
        <authorList>
            <person name="Feng Y."/>
            <person name="Comes H.P."/>
            <person name="Chen J."/>
            <person name="Zhu S."/>
            <person name="Lu R."/>
            <person name="Zhang X."/>
            <person name="Li P."/>
            <person name="Qiu J."/>
            <person name="Olsen K.M."/>
            <person name="Qiu Y."/>
        </authorList>
    </citation>
    <scope>NUCLEOTIDE SEQUENCE</scope>
    <source>
        <strain evidence="2">NBL</strain>
    </source>
</reference>
<keyword evidence="3" id="KW-1185">Reference proteome</keyword>
<evidence type="ECO:0000256" key="1">
    <source>
        <dbReference type="SAM" id="MobiDB-lite"/>
    </source>
</evidence>
<evidence type="ECO:0000313" key="2">
    <source>
        <dbReference type="EMBL" id="KAK3218282.1"/>
    </source>
</evidence>
<gene>
    <name evidence="2" type="ORF">Dsin_012252</name>
</gene>
<proteinExistence type="predicted"/>
<sequence length="352" mass="39700">MLKVSKSNKKISKGNTSSPLSAKDSISAKRGQSPLKIPHPSQTSPKAQLEAPIHQPMADSHACKRKPARNNDRPLLECAGIGEPPCAYNFDKVTEITFLDSCLPLGDKIERQTVDDCDLSDLAFLVQDSYGTIKRDGNGNIQERLDRFLANGQWMDKFWNAEVLHLGFNSSDHRSILLKCAPNPPFLKGRGRNFGFEPFWLKEEDFMRTIDNSWKVHGDSDSSINLKAKLNKCASILNCWSKNRSFEKSDDGMLDSEEIYWRQRSGAEWLQLGDRNTKYFHVRATTKKKKNFISRLIDINGCVQDIEDGLARTVSDFFSSLFNSSNPSVDDLSEVLKAIKARLTDNMGFSQL</sequence>
<dbReference type="PANTHER" id="PTHR33710">
    <property type="entry name" value="BNAC02G09200D PROTEIN"/>
    <property type="match status" value="1"/>
</dbReference>
<name>A0AAE0AHR0_9ROSI</name>
<dbReference type="AlphaFoldDB" id="A0AAE0AHR0"/>
<accession>A0AAE0AHR0</accession>
<dbReference type="SUPFAM" id="SSF56219">
    <property type="entry name" value="DNase I-like"/>
    <property type="match status" value="1"/>
</dbReference>